<evidence type="ECO:0000256" key="4">
    <source>
        <dbReference type="PROSITE-ProRule" id="PRU00335"/>
    </source>
</evidence>
<evidence type="ECO:0000256" key="1">
    <source>
        <dbReference type="ARBA" id="ARBA00023015"/>
    </source>
</evidence>
<evidence type="ECO:0000313" key="8">
    <source>
        <dbReference type="Proteomes" id="UP000510682"/>
    </source>
</evidence>
<reference evidence="8" key="3">
    <citation type="submission" date="2023-07" db="EMBL/GenBank/DDBJ databases">
        <title>Description of Mycobacterium gordonae subsp. intergordonae subsp.nov. and Mycobacterium gordonae subsp. gordonae subsp. nov.</title>
        <authorList>
            <person name="Huang H."/>
        </authorList>
    </citation>
    <scope>NUCLEOTIDE SEQUENCE [LARGE SCALE GENOMIC DNA]</scope>
    <source>
        <strain evidence="8">24</strain>
    </source>
</reference>
<dbReference type="InterPro" id="IPR009057">
    <property type="entry name" value="Homeodomain-like_sf"/>
</dbReference>
<evidence type="ECO:0000256" key="3">
    <source>
        <dbReference type="ARBA" id="ARBA00023163"/>
    </source>
</evidence>
<dbReference type="Gene3D" id="1.10.357.10">
    <property type="entry name" value="Tetracycline Repressor, domain 2"/>
    <property type="match status" value="1"/>
</dbReference>
<name>A0A7D6HYX5_9MYCO</name>
<feature type="region of interest" description="Disordered" evidence="5">
    <location>
        <begin position="1"/>
        <end position="36"/>
    </location>
</feature>
<dbReference type="GO" id="GO:0000976">
    <property type="term" value="F:transcription cis-regulatory region binding"/>
    <property type="evidence" value="ECO:0007669"/>
    <property type="project" value="TreeGrafter"/>
</dbReference>
<dbReference type="Proteomes" id="UP000510682">
    <property type="component" value="Chromosome"/>
</dbReference>
<dbReference type="InterPro" id="IPR001647">
    <property type="entry name" value="HTH_TetR"/>
</dbReference>
<evidence type="ECO:0000313" key="7">
    <source>
        <dbReference type="EMBL" id="QLL10413.1"/>
    </source>
</evidence>
<dbReference type="InterPro" id="IPR050109">
    <property type="entry name" value="HTH-type_TetR-like_transc_reg"/>
</dbReference>
<protein>
    <submittedName>
        <fullName evidence="7">TetR/AcrR family transcriptional regulator</fullName>
    </submittedName>
</protein>
<dbReference type="SUPFAM" id="SSF46689">
    <property type="entry name" value="Homeodomain-like"/>
    <property type="match status" value="1"/>
</dbReference>
<keyword evidence="2 4" id="KW-0238">DNA-binding</keyword>
<feature type="DNA-binding region" description="H-T-H motif" evidence="4">
    <location>
        <begin position="58"/>
        <end position="77"/>
    </location>
</feature>
<sequence>MFAALPPETGSGGQHPGVRSTSKGTSPQRRWAKTSATQRRILDAATDVFAEKGFTTATIADVVSASGGSIGSIYHHFGGKSELFLAIFEQLTDAVVRRIEAALREAAPRRPGRRQVFELTVQAFLHAMWENRRAAVVLASGDTPPGFELIRRNRMESACRSWMAFLQLESSPSDRLLGRLLITTVTESSMMVTECDDQSEVQPIIDAAIEWMDRLTL</sequence>
<feature type="domain" description="HTH tetR-type" evidence="6">
    <location>
        <begin position="35"/>
        <end position="95"/>
    </location>
</feature>
<dbReference type="GO" id="GO:0003700">
    <property type="term" value="F:DNA-binding transcription factor activity"/>
    <property type="evidence" value="ECO:0007669"/>
    <property type="project" value="TreeGrafter"/>
</dbReference>
<proteinExistence type="predicted"/>
<dbReference type="AlphaFoldDB" id="A0A7D6HYX5"/>
<reference evidence="8" key="1">
    <citation type="submission" date="2020-07" db="EMBL/GenBank/DDBJ databases">
        <title>Description of Mycobacterium gordonae subsp. intergordonae subsp.nov. and Mycobacterium gordonae subsp. gordonae subsp. nov.</title>
        <authorList>
            <person name="Yu X."/>
        </authorList>
    </citation>
    <scope>NUCLEOTIDE SEQUENCE [LARGE SCALE GENOMIC DNA]</scope>
    <source>
        <strain evidence="8">24</strain>
    </source>
</reference>
<dbReference type="KEGG" id="mgor:H0P51_22130"/>
<reference evidence="7 8" key="2">
    <citation type="submission" date="2020-07" db="EMBL/GenBank/DDBJ databases">
        <authorList>
            <person name="Yu X."/>
        </authorList>
    </citation>
    <scope>NUCLEOTIDE SEQUENCE [LARGE SCALE GENOMIC DNA]</scope>
    <source>
        <strain evidence="8">24</strain>
    </source>
</reference>
<dbReference type="PROSITE" id="PS50977">
    <property type="entry name" value="HTH_TETR_2"/>
    <property type="match status" value="1"/>
</dbReference>
<evidence type="ECO:0000259" key="6">
    <source>
        <dbReference type="PROSITE" id="PS50977"/>
    </source>
</evidence>
<gene>
    <name evidence="7" type="ORF">H0P51_22130</name>
</gene>
<dbReference type="EMBL" id="CP059165">
    <property type="protein sequence ID" value="QLL10413.1"/>
    <property type="molecule type" value="Genomic_DNA"/>
</dbReference>
<dbReference type="PANTHER" id="PTHR30055:SF234">
    <property type="entry name" value="HTH-TYPE TRANSCRIPTIONAL REGULATOR BETI"/>
    <property type="match status" value="1"/>
</dbReference>
<feature type="compositionally biased region" description="Polar residues" evidence="5">
    <location>
        <begin position="19"/>
        <end position="36"/>
    </location>
</feature>
<organism evidence="7 8">
    <name type="scientific">Mycobacterium vicinigordonae</name>
    <dbReference type="NCBI Taxonomy" id="1719132"/>
    <lineage>
        <taxon>Bacteria</taxon>
        <taxon>Bacillati</taxon>
        <taxon>Actinomycetota</taxon>
        <taxon>Actinomycetes</taxon>
        <taxon>Mycobacteriales</taxon>
        <taxon>Mycobacteriaceae</taxon>
        <taxon>Mycobacterium</taxon>
    </lineage>
</organism>
<keyword evidence="3" id="KW-0804">Transcription</keyword>
<keyword evidence="8" id="KW-1185">Reference proteome</keyword>
<dbReference type="PRINTS" id="PR00455">
    <property type="entry name" value="HTHTETR"/>
</dbReference>
<evidence type="ECO:0000256" key="5">
    <source>
        <dbReference type="SAM" id="MobiDB-lite"/>
    </source>
</evidence>
<dbReference type="PANTHER" id="PTHR30055">
    <property type="entry name" value="HTH-TYPE TRANSCRIPTIONAL REGULATOR RUTR"/>
    <property type="match status" value="1"/>
</dbReference>
<keyword evidence="1" id="KW-0805">Transcription regulation</keyword>
<evidence type="ECO:0000256" key="2">
    <source>
        <dbReference type="ARBA" id="ARBA00023125"/>
    </source>
</evidence>
<accession>A0A7D6HYX5</accession>
<dbReference type="Pfam" id="PF00440">
    <property type="entry name" value="TetR_N"/>
    <property type="match status" value="1"/>
</dbReference>